<name>L8WH77_THACA</name>
<dbReference type="PANTHER" id="PTHR13094:SF1">
    <property type="entry name" value="NADH DEHYDROGENASE [UBIQUINONE] 1 BETA SUBCOMPLEX SUBUNIT 10"/>
    <property type="match status" value="1"/>
</dbReference>
<dbReference type="STRING" id="983506.L8WH77"/>
<evidence type="ECO:0000256" key="5">
    <source>
        <dbReference type="ARBA" id="ARBA00022982"/>
    </source>
</evidence>
<protein>
    <submittedName>
        <fullName evidence="9">NDUFB10 domain-containing protein</fullName>
    </submittedName>
</protein>
<dbReference type="HOGENOM" id="CLU_1058373_0_0_1"/>
<evidence type="ECO:0000256" key="2">
    <source>
        <dbReference type="ARBA" id="ARBA00022448"/>
    </source>
</evidence>
<evidence type="ECO:0000256" key="1">
    <source>
        <dbReference type="ARBA" id="ARBA00004443"/>
    </source>
</evidence>
<evidence type="ECO:0000256" key="7">
    <source>
        <dbReference type="ARBA" id="ARBA00023136"/>
    </source>
</evidence>
<keyword evidence="10" id="KW-1185">Reference proteome</keyword>
<dbReference type="EMBL" id="AFRT01004204">
    <property type="protein sequence ID" value="ELU36138.1"/>
    <property type="molecule type" value="Genomic_DNA"/>
</dbReference>
<sequence>MVAVLNWQSRLGDPKRQDDISNFTHPSHPSCPTLSKHTKSRDKAIRDSWVKTMEARLVREELQKCHKFEGVNHYQSCKELAEKYIDLLKDAKASPRLIHRITMINPFLIQLQVQRVLCEYSAKKLFPDWWVDWRLFNIRSCFRPRWKSTTSDRVTATGALMRCSGTDELILVIGTRPRALRVYVHSFGMGTQPSIVPIITCSALDHSRYLKSFPRESAHSTCTLVLHTYLDKRIQCRGTISTRHLLVPLLASLDFPRRKYPCD</sequence>
<keyword evidence="5" id="KW-0249">Electron transport</keyword>
<dbReference type="InterPro" id="IPR039993">
    <property type="entry name" value="NDUFB10"/>
</dbReference>
<keyword evidence="6" id="KW-0496">Mitochondrion</keyword>
<proteinExistence type="predicted"/>
<comment type="subcellular location">
    <subcellularLocation>
        <location evidence="1">Mitochondrion inner membrane</location>
        <topology evidence="1">Peripheral membrane protein</topology>
        <orientation evidence="1">Matrix side</orientation>
    </subcellularLocation>
</comment>
<evidence type="ECO:0000256" key="4">
    <source>
        <dbReference type="ARBA" id="ARBA00022792"/>
    </source>
</evidence>
<evidence type="ECO:0000256" key="6">
    <source>
        <dbReference type="ARBA" id="ARBA00023128"/>
    </source>
</evidence>
<dbReference type="GO" id="GO:0005743">
    <property type="term" value="C:mitochondrial inner membrane"/>
    <property type="evidence" value="ECO:0007669"/>
    <property type="project" value="UniProtKB-SubCell"/>
</dbReference>
<comment type="caution">
    <text evidence="9">The sequence shown here is derived from an EMBL/GenBank/DDBJ whole genome shotgun (WGS) entry which is preliminary data.</text>
</comment>
<feature type="compositionally biased region" description="Polar residues" evidence="8">
    <location>
        <begin position="20"/>
        <end position="35"/>
    </location>
</feature>
<keyword evidence="3" id="KW-0679">Respiratory chain</keyword>
<evidence type="ECO:0000256" key="3">
    <source>
        <dbReference type="ARBA" id="ARBA00022660"/>
    </source>
</evidence>
<organism evidence="9 10">
    <name type="scientific">Thanatephorus cucumeris (strain AG1-IA)</name>
    <name type="common">Rice sheath blight fungus</name>
    <name type="synonym">Rhizoctonia solani</name>
    <dbReference type="NCBI Taxonomy" id="983506"/>
    <lineage>
        <taxon>Eukaryota</taxon>
        <taxon>Fungi</taxon>
        <taxon>Dikarya</taxon>
        <taxon>Basidiomycota</taxon>
        <taxon>Agaricomycotina</taxon>
        <taxon>Agaricomycetes</taxon>
        <taxon>Cantharellales</taxon>
        <taxon>Ceratobasidiaceae</taxon>
        <taxon>Rhizoctonia</taxon>
        <taxon>Rhizoctonia solani AG-1</taxon>
    </lineage>
</organism>
<feature type="region of interest" description="Disordered" evidence="8">
    <location>
        <begin position="16"/>
        <end position="39"/>
    </location>
</feature>
<evidence type="ECO:0000256" key="8">
    <source>
        <dbReference type="SAM" id="MobiDB-lite"/>
    </source>
</evidence>
<evidence type="ECO:0000313" key="10">
    <source>
        <dbReference type="Proteomes" id="UP000011668"/>
    </source>
</evidence>
<dbReference type="Proteomes" id="UP000011668">
    <property type="component" value="Unassembled WGS sequence"/>
</dbReference>
<keyword evidence="4" id="KW-0999">Mitochondrion inner membrane</keyword>
<accession>L8WH77</accession>
<reference evidence="9 10" key="1">
    <citation type="journal article" date="2013" name="Nat. Commun.">
        <title>The evolution and pathogenic mechanisms of the rice sheath blight pathogen.</title>
        <authorList>
            <person name="Zheng A."/>
            <person name="Lin R."/>
            <person name="Xu L."/>
            <person name="Qin P."/>
            <person name="Tang C."/>
            <person name="Ai P."/>
            <person name="Zhang D."/>
            <person name="Liu Y."/>
            <person name="Sun Z."/>
            <person name="Feng H."/>
            <person name="Wang Y."/>
            <person name="Chen Y."/>
            <person name="Liang X."/>
            <person name="Fu R."/>
            <person name="Li Q."/>
            <person name="Zhang J."/>
            <person name="Yu X."/>
            <person name="Xie Z."/>
            <person name="Ding L."/>
            <person name="Guan P."/>
            <person name="Tang J."/>
            <person name="Liang Y."/>
            <person name="Wang S."/>
            <person name="Deng Q."/>
            <person name="Li S."/>
            <person name="Zhu J."/>
            <person name="Wang L."/>
            <person name="Liu H."/>
            <person name="Li P."/>
        </authorList>
    </citation>
    <scope>NUCLEOTIDE SEQUENCE [LARGE SCALE GENOMIC DNA]</scope>
    <source>
        <strain evidence="10">AG-1 IA</strain>
    </source>
</reference>
<dbReference type="PANTHER" id="PTHR13094">
    <property type="entry name" value="NADH-UBIQUINONE OXIDOREDUCTASE PDSW SUBUNIT"/>
    <property type="match status" value="1"/>
</dbReference>
<keyword evidence="7" id="KW-0472">Membrane</keyword>
<gene>
    <name evidence="9" type="ORF">AG1IA_09832</name>
</gene>
<dbReference type="AlphaFoldDB" id="L8WH77"/>
<dbReference type="OrthoDB" id="10252718at2759"/>
<keyword evidence="2" id="KW-0813">Transport</keyword>
<evidence type="ECO:0000313" key="9">
    <source>
        <dbReference type="EMBL" id="ELU36138.1"/>
    </source>
</evidence>